<protein>
    <submittedName>
        <fullName evidence="8">Cytochrome c</fullName>
    </submittedName>
</protein>
<dbReference type="SUPFAM" id="SSF46626">
    <property type="entry name" value="Cytochrome c"/>
    <property type="match status" value="1"/>
</dbReference>
<keyword evidence="5 6" id="KW-0408">Iron</keyword>
<reference evidence="8 9" key="1">
    <citation type="submission" date="2022-12" db="EMBL/GenBank/DDBJ databases">
        <title>Polyphasic characterization of Geotalea uranireducens NIT-SL11 newly isolated from a complex of sewage sludge and microbially reduced graphene oxide.</title>
        <authorList>
            <person name="Xie L."/>
            <person name="Yoshida N."/>
            <person name="Meng L."/>
        </authorList>
    </citation>
    <scope>NUCLEOTIDE SEQUENCE [LARGE SCALE GENOMIC DNA]</scope>
    <source>
        <strain evidence="8 9">NIT-SL11</strain>
    </source>
</reference>
<dbReference type="PROSITE" id="PS51007">
    <property type="entry name" value="CYTC"/>
    <property type="match status" value="1"/>
</dbReference>
<dbReference type="PANTHER" id="PTHR33751:SF1">
    <property type="entry name" value="CBB3-TYPE CYTOCHROME C OXIDASE SUBUNIT FIXP"/>
    <property type="match status" value="1"/>
</dbReference>
<evidence type="ECO:0000313" key="9">
    <source>
        <dbReference type="Proteomes" id="UP001317705"/>
    </source>
</evidence>
<dbReference type="Gene3D" id="1.10.760.10">
    <property type="entry name" value="Cytochrome c-like domain"/>
    <property type="match status" value="1"/>
</dbReference>
<dbReference type="InterPro" id="IPR036909">
    <property type="entry name" value="Cyt_c-like_dom_sf"/>
</dbReference>
<accession>A0ABM8EMG1</accession>
<evidence type="ECO:0000313" key="8">
    <source>
        <dbReference type="EMBL" id="BDV43620.1"/>
    </source>
</evidence>
<evidence type="ECO:0000259" key="7">
    <source>
        <dbReference type="PROSITE" id="PS51007"/>
    </source>
</evidence>
<name>A0ABM8EMG1_9BACT</name>
<evidence type="ECO:0000256" key="6">
    <source>
        <dbReference type="PROSITE-ProRule" id="PRU00433"/>
    </source>
</evidence>
<dbReference type="InterPro" id="IPR008168">
    <property type="entry name" value="Cyt_C_IC"/>
</dbReference>
<evidence type="ECO:0000256" key="4">
    <source>
        <dbReference type="ARBA" id="ARBA00022982"/>
    </source>
</evidence>
<evidence type="ECO:0000256" key="3">
    <source>
        <dbReference type="ARBA" id="ARBA00022723"/>
    </source>
</evidence>
<dbReference type="EMBL" id="AP027151">
    <property type="protein sequence ID" value="BDV43620.1"/>
    <property type="molecule type" value="Genomic_DNA"/>
</dbReference>
<evidence type="ECO:0000256" key="1">
    <source>
        <dbReference type="ARBA" id="ARBA00022448"/>
    </source>
</evidence>
<dbReference type="Pfam" id="PF13442">
    <property type="entry name" value="Cytochrome_CBB3"/>
    <property type="match status" value="1"/>
</dbReference>
<gene>
    <name evidence="8" type="ORF">GURASL_25430</name>
</gene>
<keyword evidence="2 6" id="KW-0349">Heme</keyword>
<proteinExistence type="predicted"/>
<evidence type="ECO:0000256" key="2">
    <source>
        <dbReference type="ARBA" id="ARBA00022617"/>
    </source>
</evidence>
<keyword evidence="1" id="KW-0813">Transport</keyword>
<dbReference type="RefSeq" id="WP_281999746.1">
    <property type="nucleotide sequence ID" value="NZ_AP027151.1"/>
</dbReference>
<feature type="domain" description="Cytochrome c" evidence="7">
    <location>
        <begin position="62"/>
        <end position="141"/>
    </location>
</feature>
<keyword evidence="9" id="KW-1185">Reference proteome</keyword>
<dbReference type="PANTHER" id="PTHR33751">
    <property type="entry name" value="CBB3-TYPE CYTOCHROME C OXIDASE SUBUNIT FIXP"/>
    <property type="match status" value="1"/>
</dbReference>
<sequence length="142" mass="14691">MCFIHERATVAGAARKAAIVLALCFVAAGCSKKEAPEAPAQPQGQMGQMMPQGAMGQMSDQQKLAMGGAIFAKKCAPCHGADGVGGTAGPSLQKAEFKYGRTAEAVATTIRNGRPGGMPAFGKDFKDIEINTLASYVLSLKK</sequence>
<dbReference type="PROSITE" id="PS51257">
    <property type="entry name" value="PROKAR_LIPOPROTEIN"/>
    <property type="match status" value="1"/>
</dbReference>
<dbReference type="Proteomes" id="UP001317705">
    <property type="component" value="Chromosome"/>
</dbReference>
<keyword evidence="4" id="KW-0249">Electron transport</keyword>
<keyword evidence="3 6" id="KW-0479">Metal-binding</keyword>
<organism evidence="8 9">
    <name type="scientific">Geotalea uraniireducens</name>
    <dbReference type="NCBI Taxonomy" id="351604"/>
    <lineage>
        <taxon>Bacteria</taxon>
        <taxon>Pseudomonadati</taxon>
        <taxon>Thermodesulfobacteriota</taxon>
        <taxon>Desulfuromonadia</taxon>
        <taxon>Geobacterales</taxon>
        <taxon>Geobacteraceae</taxon>
        <taxon>Geotalea</taxon>
    </lineage>
</organism>
<dbReference type="PRINTS" id="PR00605">
    <property type="entry name" value="CYTCHROMECIC"/>
</dbReference>
<dbReference type="InterPro" id="IPR050597">
    <property type="entry name" value="Cytochrome_c_Oxidase_Subunit"/>
</dbReference>
<evidence type="ECO:0000256" key="5">
    <source>
        <dbReference type="ARBA" id="ARBA00023004"/>
    </source>
</evidence>
<dbReference type="InterPro" id="IPR009056">
    <property type="entry name" value="Cyt_c-like_dom"/>
</dbReference>